<keyword evidence="3" id="KW-0812">Transmembrane</keyword>
<feature type="compositionally biased region" description="Acidic residues" evidence="2">
    <location>
        <begin position="488"/>
        <end position="521"/>
    </location>
</feature>
<dbReference type="InterPro" id="IPR019734">
    <property type="entry name" value="TPR_rpt"/>
</dbReference>
<comment type="caution">
    <text evidence="5">The sequence shown here is derived from an EMBL/GenBank/DDBJ whole genome shotgun (WGS) entry which is preliminary data.</text>
</comment>
<evidence type="ECO:0000313" key="6">
    <source>
        <dbReference type="Proteomes" id="UP001359886"/>
    </source>
</evidence>
<dbReference type="Gene3D" id="1.25.40.10">
    <property type="entry name" value="Tetratricopeptide repeat domain"/>
    <property type="match status" value="1"/>
</dbReference>
<gene>
    <name evidence="5" type="ORF">V3330_04905</name>
</gene>
<keyword evidence="1" id="KW-0802">TPR repeat</keyword>
<evidence type="ECO:0000256" key="3">
    <source>
        <dbReference type="SAM" id="Phobius"/>
    </source>
</evidence>
<dbReference type="InterPro" id="IPR036465">
    <property type="entry name" value="vWFA_dom_sf"/>
</dbReference>
<accession>A0AAW9R5M8</accession>
<dbReference type="SMART" id="SM00028">
    <property type="entry name" value="TPR"/>
    <property type="match status" value="1"/>
</dbReference>
<dbReference type="Gene3D" id="3.40.50.410">
    <property type="entry name" value="von Willebrand factor, type A domain"/>
    <property type="match status" value="1"/>
</dbReference>
<dbReference type="PANTHER" id="PTHR22550">
    <property type="entry name" value="SPORE GERMINATION PROTEIN"/>
    <property type="match status" value="1"/>
</dbReference>
<keyword evidence="3" id="KW-1133">Transmembrane helix</keyword>
<evidence type="ECO:0000256" key="2">
    <source>
        <dbReference type="SAM" id="MobiDB-lite"/>
    </source>
</evidence>
<dbReference type="Proteomes" id="UP001359886">
    <property type="component" value="Unassembled WGS sequence"/>
</dbReference>
<feature type="transmembrane region" description="Helical" evidence="3">
    <location>
        <begin position="12"/>
        <end position="28"/>
    </location>
</feature>
<feature type="repeat" description="TPR" evidence="1">
    <location>
        <begin position="404"/>
        <end position="437"/>
    </location>
</feature>
<feature type="region of interest" description="Disordered" evidence="2">
    <location>
        <begin position="451"/>
        <end position="541"/>
    </location>
</feature>
<organism evidence="5 6">
    <name type="scientific">Elongatibacter sediminis</name>
    <dbReference type="NCBI Taxonomy" id="3119006"/>
    <lineage>
        <taxon>Bacteria</taxon>
        <taxon>Pseudomonadati</taxon>
        <taxon>Pseudomonadota</taxon>
        <taxon>Gammaproteobacteria</taxon>
        <taxon>Chromatiales</taxon>
        <taxon>Wenzhouxiangellaceae</taxon>
        <taxon>Elongatibacter</taxon>
    </lineage>
</organism>
<dbReference type="InterPro" id="IPR011990">
    <property type="entry name" value="TPR-like_helical_dom_sf"/>
</dbReference>
<reference evidence="5 6" key="1">
    <citation type="submission" date="2024-02" db="EMBL/GenBank/DDBJ databases">
        <title>A novel Wenzhouxiangellaceae bacterium, isolated from coastal sediments.</title>
        <authorList>
            <person name="Du Z.-J."/>
            <person name="Ye Y.-Q."/>
            <person name="Zhang X.-Y."/>
        </authorList>
    </citation>
    <scope>NUCLEOTIDE SEQUENCE [LARGE SCALE GENOMIC DNA]</scope>
    <source>
        <strain evidence="5 6">CH-27</strain>
    </source>
</reference>
<dbReference type="Pfam" id="PF00515">
    <property type="entry name" value="TPR_1"/>
    <property type="match status" value="1"/>
</dbReference>
<evidence type="ECO:0000259" key="4">
    <source>
        <dbReference type="Pfam" id="PF13519"/>
    </source>
</evidence>
<dbReference type="PROSITE" id="PS50005">
    <property type="entry name" value="TPR"/>
    <property type="match status" value="1"/>
</dbReference>
<dbReference type="PANTHER" id="PTHR22550:SF14">
    <property type="entry name" value="VWFA DOMAIN-CONTAINING PROTEIN"/>
    <property type="match status" value="1"/>
</dbReference>
<dbReference type="RefSeq" id="WP_354694277.1">
    <property type="nucleotide sequence ID" value="NZ_JAZHOG010000003.1"/>
</dbReference>
<dbReference type="EMBL" id="JAZHOG010000003">
    <property type="protein sequence ID" value="MEJ8566954.1"/>
    <property type="molecule type" value="Genomic_DNA"/>
</dbReference>
<protein>
    <submittedName>
        <fullName evidence="5">VWA domain-containing protein</fullName>
    </submittedName>
</protein>
<dbReference type="AlphaFoldDB" id="A0AAW9R5M8"/>
<dbReference type="SUPFAM" id="SSF53300">
    <property type="entry name" value="vWA-like"/>
    <property type="match status" value="1"/>
</dbReference>
<dbReference type="InterPro" id="IPR050768">
    <property type="entry name" value="UPF0353/GerABKA_families"/>
</dbReference>
<dbReference type="PROSITE" id="PS50293">
    <property type="entry name" value="TPR_REGION"/>
    <property type="match status" value="1"/>
</dbReference>
<proteinExistence type="predicted"/>
<dbReference type="InterPro" id="IPR002035">
    <property type="entry name" value="VWF_A"/>
</dbReference>
<feature type="domain" description="VWFA" evidence="4">
    <location>
        <begin position="98"/>
        <end position="204"/>
    </location>
</feature>
<feature type="compositionally biased region" description="Acidic residues" evidence="2">
    <location>
        <begin position="460"/>
        <end position="481"/>
    </location>
</feature>
<evidence type="ECO:0000256" key="1">
    <source>
        <dbReference type="PROSITE-ProRule" id="PRU00339"/>
    </source>
</evidence>
<dbReference type="Pfam" id="PF13519">
    <property type="entry name" value="VWA_2"/>
    <property type="match status" value="1"/>
</dbReference>
<keyword evidence="6" id="KW-1185">Reference proteome</keyword>
<evidence type="ECO:0000313" key="5">
    <source>
        <dbReference type="EMBL" id="MEJ8566954.1"/>
    </source>
</evidence>
<sequence length="576" mass="63050">MTILETLHFIRPLWLVALPLAVLLPWMWRRLRRPSGDWERVCDPHLLRWLSVAQGGGRAIRAGAWLGAAGLAVAVIALAGPSWQQLPESTLSAREARVIAFDLSASMMAEDLRPNRLTRARFRIADLLHEMAEGQTGLVAYAGDAYVVSPLTNDMNTIANLLPALGPEVMPVRGSRADRALELAASLLERAGFSRGEILLVTDSARARDAAAARALADRGFVTSVLAVGTREGAPIPSGGGFVSDRSGSVVIARLDAGSLADVAEAGGGRYSEMASRDGDAPWVTMDGGAFERRDEALDQRWKDAGPYLVLLLLPLAALAFRKGAVFVLPLMLLGGLVHAPGAQAYGWDDIWQRKDQQAWVALQAEEAERAAALARDPELAGEAWYRSENYDSAVSNWQGLDSADAHYNRGNALAKLGEFEAALDAYDQALEQQPDMADARHNRELVERALEQQRQQQEQEQEQEQSEDGDEGESSQEASDESSPGDSESEPAEGDENQQGEEGQEGEQEPQEAEPGEEGEGQEKTDYEQAWSEEDAQAMEQWLRRIPDDPGGLLRRKFIYEHQRRGAPEEEADPW</sequence>
<name>A0AAW9R5M8_9GAMM</name>
<keyword evidence="3" id="KW-0472">Membrane</keyword>
<dbReference type="SUPFAM" id="SSF48452">
    <property type="entry name" value="TPR-like"/>
    <property type="match status" value="1"/>
</dbReference>